<feature type="transmembrane region" description="Helical" evidence="8">
    <location>
        <begin position="298"/>
        <end position="317"/>
    </location>
</feature>
<feature type="transmembrane region" description="Helical" evidence="8">
    <location>
        <begin position="266"/>
        <end position="286"/>
    </location>
</feature>
<evidence type="ECO:0000256" key="8">
    <source>
        <dbReference type="SAM" id="Phobius"/>
    </source>
</evidence>
<feature type="transmembrane region" description="Helical" evidence="8">
    <location>
        <begin position="382"/>
        <end position="402"/>
    </location>
</feature>
<feature type="domain" description="Major facilitator superfamily (MFS) profile" evidence="9">
    <location>
        <begin position="171"/>
        <end position="406"/>
    </location>
</feature>
<dbReference type="InterPro" id="IPR036259">
    <property type="entry name" value="MFS_trans_sf"/>
</dbReference>
<feature type="transmembrane region" description="Helical" evidence="8">
    <location>
        <begin position="229"/>
        <end position="246"/>
    </location>
</feature>
<comment type="subcellular location">
    <subcellularLocation>
        <location evidence="1">Cell inner membrane</location>
        <topology evidence="1">Multi-pass membrane protein</topology>
    </subcellularLocation>
</comment>
<keyword evidence="2" id="KW-0813">Transport</keyword>
<keyword evidence="6 8" id="KW-1133">Transmembrane helix</keyword>
<dbReference type="GO" id="GO:0015528">
    <property type="term" value="F:lactose:proton symporter activity"/>
    <property type="evidence" value="ECO:0007669"/>
    <property type="project" value="TreeGrafter"/>
</dbReference>
<dbReference type="PROSITE" id="PS50850">
    <property type="entry name" value="MFS"/>
    <property type="match status" value="1"/>
</dbReference>
<keyword evidence="7 8" id="KW-0472">Membrane</keyword>
<keyword evidence="5 8" id="KW-0812">Transmembrane</keyword>
<feature type="transmembrane region" description="Helical" evidence="8">
    <location>
        <begin position="83"/>
        <end position="101"/>
    </location>
</feature>
<dbReference type="AlphaFoldDB" id="A0A1L8SW07"/>
<dbReference type="InterPro" id="IPR020846">
    <property type="entry name" value="MFS_dom"/>
</dbReference>
<dbReference type="SUPFAM" id="SSF103473">
    <property type="entry name" value="MFS general substrate transporter"/>
    <property type="match status" value="1"/>
</dbReference>
<proteinExistence type="predicted"/>
<dbReference type="PANTHER" id="PTHR23522:SF10">
    <property type="entry name" value="3-PHENYLPROPIONIC ACID TRANSPORTER-RELATED"/>
    <property type="match status" value="1"/>
</dbReference>
<keyword evidence="11" id="KW-1185">Reference proteome</keyword>
<evidence type="ECO:0000256" key="7">
    <source>
        <dbReference type="ARBA" id="ARBA00023136"/>
    </source>
</evidence>
<dbReference type="InterPro" id="IPR024989">
    <property type="entry name" value="MFS_assoc_dom"/>
</dbReference>
<feature type="transmembrane region" description="Helical" evidence="8">
    <location>
        <begin position="48"/>
        <end position="71"/>
    </location>
</feature>
<dbReference type="Proteomes" id="UP000183700">
    <property type="component" value="Unassembled WGS sequence"/>
</dbReference>
<organism evidence="10 11">
    <name type="scientific">Enterococcus devriesei</name>
    <dbReference type="NCBI Taxonomy" id="319970"/>
    <lineage>
        <taxon>Bacteria</taxon>
        <taxon>Bacillati</taxon>
        <taxon>Bacillota</taxon>
        <taxon>Bacilli</taxon>
        <taxon>Lactobacillales</taxon>
        <taxon>Enterococcaceae</taxon>
        <taxon>Enterococcus</taxon>
    </lineage>
</organism>
<dbReference type="PANTHER" id="PTHR23522">
    <property type="entry name" value="BLL5896 PROTEIN"/>
    <property type="match status" value="1"/>
</dbReference>
<feature type="transmembrane region" description="Helical" evidence="8">
    <location>
        <begin position="144"/>
        <end position="164"/>
    </location>
</feature>
<dbReference type="EMBL" id="JXKM01000003">
    <property type="protein sequence ID" value="OJG36279.1"/>
    <property type="molecule type" value="Genomic_DNA"/>
</dbReference>
<evidence type="ECO:0000256" key="3">
    <source>
        <dbReference type="ARBA" id="ARBA00022475"/>
    </source>
</evidence>
<sequence>MFGGNMENSKQLKLNLQYIGMQVPYWMGYSVLGTFTSVFLLSRDFTNGQIGMVLALANLLAAIVQPFLASFADRMTRIRLSQLAAGMAALLVLFSGVLVLLPKEFLIVAVVYVLLYACLVLLQPLTIAIGTFFISRGYGLNFGLARGLGSLAFAGAAAVTGVLIEAFSANIILFLLIGIFLFFMVITLFLDTRKHGGNYSDSLLMIETAEDQLEEPIDLFSFMKKYKRFMGLLAGASLLFVFHTIVNSYMFQIMQPLGGSEANVGTSLSIAALSELPTMFFFSWLLKHFKIHSLMRGAALFFSIKALIILFAGNLFMINLAQGLQMVGFAMHTMASVYYTNQIIPQKDLVKGQTLMAMANTVGGIIGSLVGGQMLNFLSVQAMLLIGTVISIIGTVIVWGTVQRTS</sequence>
<gene>
    <name evidence="10" type="ORF">RV00_GL001638</name>
</gene>
<dbReference type="GO" id="GO:0005886">
    <property type="term" value="C:plasma membrane"/>
    <property type="evidence" value="ECO:0007669"/>
    <property type="project" value="UniProtKB-SubCell"/>
</dbReference>
<name>A0A1L8SW07_9ENTE</name>
<keyword evidence="4" id="KW-0997">Cell inner membrane</keyword>
<feature type="transmembrane region" description="Helical" evidence="8">
    <location>
        <begin position="170"/>
        <end position="190"/>
    </location>
</feature>
<dbReference type="GO" id="GO:0030395">
    <property type="term" value="F:lactose binding"/>
    <property type="evidence" value="ECO:0007669"/>
    <property type="project" value="TreeGrafter"/>
</dbReference>
<protein>
    <recommendedName>
        <fullName evidence="9">Major facilitator superfamily (MFS) profile domain-containing protein</fullName>
    </recommendedName>
</protein>
<accession>A0A1L8SW07</accession>
<comment type="caution">
    <text evidence="10">The sequence shown here is derived from an EMBL/GenBank/DDBJ whole genome shotgun (WGS) entry which is preliminary data.</text>
</comment>
<dbReference type="Pfam" id="PF12832">
    <property type="entry name" value="MFS_1_like"/>
    <property type="match status" value="1"/>
</dbReference>
<dbReference type="STRING" id="319970.RV00_GL001638"/>
<dbReference type="Gene3D" id="1.20.1250.20">
    <property type="entry name" value="MFS general substrate transporter like domains"/>
    <property type="match status" value="2"/>
</dbReference>
<evidence type="ECO:0000256" key="1">
    <source>
        <dbReference type="ARBA" id="ARBA00004429"/>
    </source>
</evidence>
<evidence type="ECO:0000259" key="9">
    <source>
        <dbReference type="PROSITE" id="PS50850"/>
    </source>
</evidence>
<evidence type="ECO:0000256" key="6">
    <source>
        <dbReference type="ARBA" id="ARBA00022989"/>
    </source>
</evidence>
<keyword evidence="3" id="KW-1003">Cell membrane</keyword>
<evidence type="ECO:0000313" key="11">
    <source>
        <dbReference type="Proteomes" id="UP000183700"/>
    </source>
</evidence>
<feature type="transmembrane region" description="Helical" evidence="8">
    <location>
        <begin position="107"/>
        <end position="132"/>
    </location>
</feature>
<evidence type="ECO:0000313" key="10">
    <source>
        <dbReference type="EMBL" id="OJG36279.1"/>
    </source>
</evidence>
<reference evidence="10 11" key="1">
    <citation type="submission" date="2014-12" db="EMBL/GenBank/DDBJ databases">
        <title>Draft genome sequences of 29 type strains of Enterococci.</title>
        <authorList>
            <person name="Zhong Z."/>
            <person name="Sun Z."/>
            <person name="Liu W."/>
            <person name="Zhang W."/>
            <person name="Zhang H."/>
        </authorList>
    </citation>
    <scope>NUCLEOTIDE SEQUENCE [LARGE SCALE GENOMIC DNA]</scope>
    <source>
        <strain evidence="10 11">DSM 22802</strain>
    </source>
</reference>
<evidence type="ECO:0000256" key="2">
    <source>
        <dbReference type="ARBA" id="ARBA00022448"/>
    </source>
</evidence>
<evidence type="ECO:0000256" key="4">
    <source>
        <dbReference type="ARBA" id="ARBA00022519"/>
    </source>
</evidence>
<feature type="transmembrane region" description="Helical" evidence="8">
    <location>
        <begin position="23"/>
        <end position="42"/>
    </location>
</feature>
<evidence type="ECO:0000256" key="5">
    <source>
        <dbReference type="ARBA" id="ARBA00022692"/>
    </source>
</evidence>